<dbReference type="EMBL" id="JAAVTX010000001">
    <property type="protein sequence ID" value="NKE43576.1"/>
    <property type="molecule type" value="Genomic_DNA"/>
</dbReference>
<keyword evidence="2" id="KW-1185">Reference proteome</keyword>
<proteinExistence type="predicted"/>
<evidence type="ECO:0000313" key="1">
    <source>
        <dbReference type="EMBL" id="NKE43576.1"/>
    </source>
</evidence>
<dbReference type="RefSeq" id="WP_168046687.1">
    <property type="nucleotide sequence ID" value="NZ_JAATJR010000001.1"/>
</dbReference>
<organism evidence="1 2">
    <name type="scientific">Falsiroseomonas frigidaquae</name>
    <dbReference type="NCBI Taxonomy" id="487318"/>
    <lineage>
        <taxon>Bacteria</taxon>
        <taxon>Pseudomonadati</taxon>
        <taxon>Pseudomonadota</taxon>
        <taxon>Alphaproteobacteria</taxon>
        <taxon>Acetobacterales</taxon>
        <taxon>Roseomonadaceae</taxon>
        <taxon>Falsiroseomonas</taxon>
    </lineage>
</organism>
<dbReference type="Proteomes" id="UP000765160">
    <property type="component" value="Unassembled WGS sequence"/>
</dbReference>
<comment type="caution">
    <text evidence="1">The sequence shown here is derived from an EMBL/GenBank/DDBJ whole genome shotgun (WGS) entry which is preliminary data.</text>
</comment>
<gene>
    <name evidence="1" type="ORF">HB662_02225</name>
</gene>
<protein>
    <submittedName>
        <fullName evidence="1">Uncharacterized protein</fullName>
    </submittedName>
</protein>
<reference evidence="1 2" key="1">
    <citation type="submission" date="2020-03" db="EMBL/GenBank/DDBJ databases">
        <title>Roseomonas selenitidurans sp. nov. isolated from soil.</title>
        <authorList>
            <person name="Liu H."/>
        </authorList>
    </citation>
    <scope>NUCLEOTIDE SEQUENCE [LARGE SCALE GENOMIC DNA]</scope>
    <source>
        <strain evidence="1 2">JCM 15073</strain>
    </source>
</reference>
<evidence type="ECO:0000313" key="2">
    <source>
        <dbReference type="Proteomes" id="UP000765160"/>
    </source>
</evidence>
<sequence>MTVEHRVAVRDAVAGILASRVPAVQGRIFRARTWPLSEAELPALLVYGWQEEKKRTGGTAFRSFYAVSFILAVEVRLNALSRAGTVLEAELEQLSGAVTAAVLQAAELLLPPDRKIERVDGVKTTLGIDSRSSEVAIGSALIAFDLGWTEVFEVPSPAVDCDADATSIAFRPIPPVQA</sequence>
<name>A0ABX1ESH5_9PROT</name>
<accession>A0ABX1ESH5</accession>